<dbReference type="PANTHER" id="PTHR12143">
    <property type="entry name" value="PEPTIDE N-GLYCANASE PNGASE -RELATED"/>
    <property type="match status" value="1"/>
</dbReference>
<dbReference type="Gene3D" id="1.20.1050.60">
    <property type="entry name" value="alpha-1,2-mannosidase"/>
    <property type="match status" value="1"/>
</dbReference>
<sequence>MRVLRTVACLCLLAAPLAAQRSSTYADVDPFIGTGAEGHTFPGASLPFGMVQLSPDTQIRPVKQSYKWAAGYRYSDTTILGFSHTHFSGAGHSDLGDVLVQPISGDVRLDPGDIDKPESGYRSRFQHKTEEAHPGYYAVTLDDYNVRAELTATTRVGVHRYTFPAGKPAHLLIDLRSSIYNYPGKVLWSSLRIRHEGDGSTTLTGMRETRGWAPARQLFFAMRFSAPVTGTHLYNREDQPILYRGFKTPGDTPEDTQAIEGRGIVAAVDFASAQKLIVKVAISPVSEANALANMQAEVPAFDFDAVRTQAQQRWQDVLSILRVDADEPTRKTLATALYHSLLAPSIAMDANGDYRGPDHAVHHADGFNFVSSLSLWDTYRAEQPLMTLIEPPRVTSDLVRSMLASQQQSPFGILPVWQFAGIETWCMIGYHAVPILADAIMKGMDKPGPDTPGFDANAALDAMVASADYRPYGHIGEYIDKGYIPIDTGAPGSHDESVSQTIEYAFDDWTIAQVARKLGRNDIADRFTKRAGYWRNVFNTKDGFAEPRLADGSYRKPFDPAKAGAGSGFTEGNAWQYSWYQPQDEQGLIQLLGGDIALVDKLDKMFDQHVDPKQYADVEDISGLIGQYIHGNEPSHHLAYLYSYAGQPWRTDERLQQIISSQYQPTPDGLVGNDDLGQMSAWLLFSEMGFYPVAPGSNQYVIGRPFARDIDLQLGNGKHLHIVASQLIDENKYVQSVMLNGKPIDRVYLTHDELMAGGTLRFEMGQEPNRKWAVSPAARPYSMSSPGSSDQQPRRVKAPRSRHLWR</sequence>
<reference evidence="5 6" key="1">
    <citation type="submission" date="2024-12" db="EMBL/GenBank/DDBJ databases">
        <authorList>
            <person name="Lee Y."/>
        </authorList>
    </citation>
    <scope>NUCLEOTIDE SEQUENCE [LARGE SCALE GENOMIC DNA]</scope>
    <source>
        <strain evidence="5 6">03SUJ4</strain>
    </source>
</reference>
<dbReference type="Gene3D" id="2.70.98.10">
    <property type="match status" value="1"/>
</dbReference>
<dbReference type="EMBL" id="JBJYXY010000001">
    <property type="protein sequence ID" value="MFN2977244.1"/>
    <property type="molecule type" value="Genomic_DNA"/>
</dbReference>
<dbReference type="Pfam" id="PF17678">
    <property type="entry name" value="Glyco_hydro_92N"/>
    <property type="match status" value="1"/>
</dbReference>
<keyword evidence="5" id="KW-0378">Hydrolase</keyword>
<feature type="signal peptide" evidence="2">
    <location>
        <begin position="1"/>
        <end position="26"/>
    </location>
</feature>
<proteinExistence type="predicted"/>
<dbReference type="InterPro" id="IPR014718">
    <property type="entry name" value="GH-type_carb-bd"/>
</dbReference>
<evidence type="ECO:0000256" key="2">
    <source>
        <dbReference type="SAM" id="SignalP"/>
    </source>
</evidence>
<feature type="domain" description="Glycosyl hydrolase family 92 N-terminal" evidence="4">
    <location>
        <begin position="28"/>
        <end position="283"/>
    </location>
</feature>
<gene>
    <name evidence="5" type="ORF">ACK2TP_15850</name>
</gene>
<feature type="domain" description="Glycosyl hydrolase family 92" evidence="3">
    <location>
        <begin position="289"/>
        <end position="766"/>
    </location>
</feature>
<dbReference type="Gene3D" id="3.30.2080.10">
    <property type="entry name" value="GH92 mannosidase domain"/>
    <property type="match status" value="1"/>
</dbReference>
<feature type="compositionally biased region" description="Polar residues" evidence="1">
    <location>
        <begin position="782"/>
        <end position="791"/>
    </location>
</feature>
<keyword evidence="6" id="KW-1185">Reference proteome</keyword>
<evidence type="ECO:0000313" key="5">
    <source>
        <dbReference type="EMBL" id="MFN2977244.1"/>
    </source>
</evidence>
<dbReference type="Gene3D" id="1.20.1610.10">
    <property type="entry name" value="alpha-1,2-mannosidases domains"/>
    <property type="match status" value="1"/>
</dbReference>
<evidence type="ECO:0000259" key="4">
    <source>
        <dbReference type="Pfam" id="PF17678"/>
    </source>
</evidence>
<accession>A0ABW9KRW5</accession>
<feature type="region of interest" description="Disordered" evidence="1">
    <location>
        <begin position="773"/>
        <end position="806"/>
    </location>
</feature>
<comment type="caution">
    <text evidence="5">The sequence shown here is derived from an EMBL/GenBank/DDBJ whole genome shotgun (WGS) entry which is preliminary data.</text>
</comment>
<dbReference type="Proteomes" id="UP001634747">
    <property type="component" value="Unassembled WGS sequence"/>
</dbReference>
<dbReference type="GO" id="GO:0016787">
    <property type="term" value="F:hydrolase activity"/>
    <property type="evidence" value="ECO:0007669"/>
    <property type="project" value="UniProtKB-KW"/>
</dbReference>
<evidence type="ECO:0000256" key="1">
    <source>
        <dbReference type="SAM" id="MobiDB-lite"/>
    </source>
</evidence>
<evidence type="ECO:0000259" key="3">
    <source>
        <dbReference type="Pfam" id="PF07971"/>
    </source>
</evidence>
<evidence type="ECO:0000313" key="6">
    <source>
        <dbReference type="Proteomes" id="UP001634747"/>
    </source>
</evidence>
<dbReference type="InterPro" id="IPR050883">
    <property type="entry name" value="PNGase"/>
</dbReference>
<organism evidence="5 6">
    <name type="scientific">Terriglobus aquaticus</name>
    <dbReference type="NCBI Taxonomy" id="940139"/>
    <lineage>
        <taxon>Bacteria</taxon>
        <taxon>Pseudomonadati</taxon>
        <taxon>Acidobacteriota</taxon>
        <taxon>Terriglobia</taxon>
        <taxon>Terriglobales</taxon>
        <taxon>Acidobacteriaceae</taxon>
        <taxon>Terriglobus</taxon>
    </lineage>
</organism>
<dbReference type="PANTHER" id="PTHR12143:SF39">
    <property type="entry name" value="SECRETED PROTEIN"/>
    <property type="match status" value="1"/>
</dbReference>
<dbReference type="SUPFAM" id="SSF48208">
    <property type="entry name" value="Six-hairpin glycosidases"/>
    <property type="match status" value="1"/>
</dbReference>
<dbReference type="InterPro" id="IPR008928">
    <property type="entry name" value="6-hairpin_glycosidase_sf"/>
</dbReference>
<dbReference type="NCBIfam" id="TIGR01180">
    <property type="entry name" value="aman2_put"/>
    <property type="match status" value="1"/>
</dbReference>
<dbReference type="InterPro" id="IPR012939">
    <property type="entry name" value="Glyco_hydro_92"/>
</dbReference>
<dbReference type="Pfam" id="PF07971">
    <property type="entry name" value="Glyco_hydro_92"/>
    <property type="match status" value="1"/>
</dbReference>
<name>A0ABW9KRW5_9BACT</name>
<dbReference type="InterPro" id="IPR005887">
    <property type="entry name" value="GH92_a_mannosidase_put"/>
</dbReference>
<feature type="chain" id="PRO_5046284477" evidence="2">
    <location>
        <begin position="27"/>
        <end position="806"/>
    </location>
</feature>
<dbReference type="InterPro" id="IPR041371">
    <property type="entry name" value="GH92_N"/>
</dbReference>
<protein>
    <submittedName>
        <fullName evidence="5">GH92 family glycosyl hydrolase</fullName>
    </submittedName>
</protein>
<dbReference type="RefSeq" id="WP_263414586.1">
    <property type="nucleotide sequence ID" value="NZ_BAABBH010000001.1"/>
</dbReference>
<keyword evidence="2" id="KW-0732">Signal</keyword>
<feature type="compositionally biased region" description="Basic residues" evidence="1">
    <location>
        <begin position="794"/>
        <end position="806"/>
    </location>
</feature>